<dbReference type="GO" id="GO:0009360">
    <property type="term" value="C:DNA polymerase III complex"/>
    <property type="evidence" value="ECO:0007669"/>
    <property type="project" value="InterPro"/>
</dbReference>
<keyword evidence="7" id="KW-0239">DNA-directed DNA polymerase</keyword>
<dbReference type="EMBL" id="UINC01042296">
    <property type="protein sequence ID" value="SVB44733.1"/>
    <property type="molecule type" value="Genomic_DNA"/>
</dbReference>
<dbReference type="GO" id="GO:0005737">
    <property type="term" value="C:cytoplasm"/>
    <property type="evidence" value="ECO:0007669"/>
    <property type="project" value="UniProtKB-SubCell"/>
</dbReference>
<evidence type="ECO:0000256" key="5">
    <source>
        <dbReference type="ARBA" id="ARBA00022695"/>
    </source>
</evidence>
<proteinExistence type="inferred from homology"/>
<evidence type="ECO:0000259" key="11">
    <source>
        <dbReference type="Pfam" id="PF02768"/>
    </source>
</evidence>
<comment type="subcellular location">
    <subcellularLocation>
        <location evidence="1">Cytoplasm</location>
    </subcellularLocation>
</comment>
<dbReference type="InterPro" id="IPR022634">
    <property type="entry name" value="DNA_polIII_beta_N"/>
</dbReference>
<evidence type="ECO:0000256" key="2">
    <source>
        <dbReference type="ARBA" id="ARBA00010752"/>
    </source>
</evidence>
<evidence type="ECO:0000256" key="1">
    <source>
        <dbReference type="ARBA" id="ARBA00004496"/>
    </source>
</evidence>
<evidence type="ECO:0000256" key="6">
    <source>
        <dbReference type="ARBA" id="ARBA00022705"/>
    </source>
</evidence>
<evidence type="ECO:0008006" key="13">
    <source>
        <dbReference type="Google" id="ProtNLM"/>
    </source>
</evidence>
<organism evidence="12">
    <name type="scientific">marine metagenome</name>
    <dbReference type="NCBI Taxonomy" id="408172"/>
    <lineage>
        <taxon>unclassified sequences</taxon>
        <taxon>metagenomes</taxon>
        <taxon>ecological metagenomes</taxon>
    </lineage>
</organism>
<dbReference type="PIRSF" id="PIRSF000804">
    <property type="entry name" value="DNA_pol_III_b"/>
    <property type="match status" value="1"/>
</dbReference>
<comment type="similarity">
    <text evidence="2">Belongs to the beta sliding clamp family.</text>
</comment>
<dbReference type="NCBIfam" id="TIGR00663">
    <property type="entry name" value="dnan"/>
    <property type="match status" value="1"/>
</dbReference>
<dbReference type="GO" id="GO:0008408">
    <property type="term" value="F:3'-5' exonuclease activity"/>
    <property type="evidence" value="ECO:0007669"/>
    <property type="project" value="InterPro"/>
</dbReference>
<protein>
    <recommendedName>
        <fullName evidence="13">Beta sliding clamp</fullName>
    </recommendedName>
</protein>
<dbReference type="Pfam" id="PF02768">
    <property type="entry name" value="DNA_pol3_beta_3"/>
    <property type="match status" value="1"/>
</dbReference>
<accession>A0A382E446</accession>
<evidence type="ECO:0000256" key="8">
    <source>
        <dbReference type="ARBA" id="ARBA00023125"/>
    </source>
</evidence>
<dbReference type="Pfam" id="PF00712">
    <property type="entry name" value="DNA_pol3_beta"/>
    <property type="match status" value="1"/>
</dbReference>
<evidence type="ECO:0000256" key="7">
    <source>
        <dbReference type="ARBA" id="ARBA00022932"/>
    </source>
</evidence>
<evidence type="ECO:0000259" key="10">
    <source>
        <dbReference type="Pfam" id="PF02767"/>
    </source>
</evidence>
<keyword evidence="6" id="KW-0235">DNA replication</keyword>
<feature type="domain" description="DNA polymerase III beta sliding clamp N-terminal" evidence="9">
    <location>
        <begin position="1"/>
        <end position="118"/>
    </location>
</feature>
<dbReference type="GO" id="GO:0003887">
    <property type="term" value="F:DNA-directed DNA polymerase activity"/>
    <property type="evidence" value="ECO:0007669"/>
    <property type="project" value="UniProtKB-KW"/>
</dbReference>
<dbReference type="Gene3D" id="3.10.150.10">
    <property type="entry name" value="DNA Polymerase III, subunit A, domain 2"/>
    <property type="match status" value="1"/>
</dbReference>
<dbReference type="SUPFAM" id="SSF55979">
    <property type="entry name" value="DNA clamp"/>
    <property type="match status" value="3"/>
</dbReference>
<dbReference type="GO" id="GO:0003677">
    <property type="term" value="F:DNA binding"/>
    <property type="evidence" value="ECO:0007669"/>
    <property type="project" value="UniProtKB-KW"/>
</dbReference>
<evidence type="ECO:0000256" key="3">
    <source>
        <dbReference type="ARBA" id="ARBA00022490"/>
    </source>
</evidence>
<dbReference type="GO" id="GO:0006271">
    <property type="term" value="P:DNA strand elongation involved in DNA replication"/>
    <property type="evidence" value="ECO:0007669"/>
    <property type="project" value="TreeGrafter"/>
</dbReference>
<evidence type="ECO:0000256" key="4">
    <source>
        <dbReference type="ARBA" id="ARBA00022679"/>
    </source>
</evidence>
<keyword evidence="4" id="KW-0808">Transferase</keyword>
<keyword evidence="5" id="KW-0548">Nucleotidyltransferase</keyword>
<keyword evidence="3" id="KW-0963">Cytoplasm</keyword>
<sequence length="378" mass="41923">MDCIITRQNFHAGLTAVSAGIPTKTTLPVLSNILFDAVSDGVWMIGTDLDVVIKKWVPAEVKAPGDLTAPGKKLQEIVRELPDQMIGMRSRGDQLELSCGKSNFKLNGMPSHEFPELPAVDFNSAWKVKGEDLHGLIRNTSFAVSTEESRPILNGILWELRDGQMRMVATNGHRLARMGVPAKVEDAPNEDFIVPPLALQQVQRLFDASDDIEVSHSGNHLGFRTKDTEVYTRLIDGTYPNYEQVLPKDNDKVAVVEKDGLASALRRMAVVASDQTRRIRMAFNVSDKEKGNVQLSVLTPDLGEGSDELELDSYEGEGLEIGFNASYFLEVLKYMPTESVRMTFKAPEKAATIEPAYQEGEDKPQDYICLVMPLRLVD</sequence>
<evidence type="ECO:0000259" key="9">
    <source>
        <dbReference type="Pfam" id="PF00712"/>
    </source>
</evidence>
<keyword evidence="8" id="KW-0238">DNA-binding</keyword>
<feature type="domain" description="DNA polymerase III beta sliding clamp C-terminal" evidence="11">
    <location>
        <begin position="244"/>
        <end position="359"/>
    </location>
</feature>
<dbReference type="InterPro" id="IPR022637">
    <property type="entry name" value="DNA_polIII_beta_cen"/>
</dbReference>
<dbReference type="InterPro" id="IPR001001">
    <property type="entry name" value="DNA_polIII_beta"/>
</dbReference>
<reference evidence="12" key="1">
    <citation type="submission" date="2018-05" db="EMBL/GenBank/DDBJ databases">
        <authorList>
            <person name="Lanie J.A."/>
            <person name="Ng W.-L."/>
            <person name="Kazmierczak K.M."/>
            <person name="Andrzejewski T.M."/>
            <person name="Davidsen T.M."/>
            <person name="Wayne K.J."/>
            <person name="Tettelin H."/>
            <person name="Glass J.I."/>
            <person name="Rusch D."/>
            <person name="Podicherti R."/>
            <person name="Tsui H.-C.T."/>
            <person name="Winkler M.E."/>
        </authorList>
    </citation>
    <scope>NUCLEOTIDE SEQUENCE</scope>
</reference>
<dbReference type="Pfam" id="PF02767">
    <property type="entry name" value="DNA_pol3_beta_2"/>
    <property type="match status" value="1"/>
</dbReference>
<gene>
    <name evidence="12" type="ORF">METZ01_LOCUS197587</name>
</gene>
<dbReference type="CDD" id="cd00140">
    <property type="entry name" value="beta_clamp"/>
    <property type="match status" value="1"/>
</dbReference>
<evidence type="ECO:0000313" key="12">
    <source>
        <dbReference type="EMBL" id="SVB44733.1"/>
    </source>
</evidence>
<feature type="domain" description="DNA polymerase III beta sliding clamp central" evidence="10">
    <location>
        <begin position="128"/>
        <end position="241"/>
    </location>
</feature>
<dbReference type="InterPro" id="IPR022635">
    <property type="entry name" value="DNA_polIII_beta_C"/>
</dbReference>
<dbReference type="PANTHER" id="PTHR30478">
    <property type="entry name" value="DNA POLYMERASE III SUBUNIT BETA"/>
    <property type="match status" value="1"/>
</dbReference>
<dbReference type="Gene3D" id="3.70.10.10">
    <property type="match status" value="1"/>
</dbReference>
<name>A0A382E446_9ZZZZ</name>
<dbReference type="SMART" id="SM00480">
    <property type="entry name" value="POL3Bc"/>
    <property type="match status" value="1"/>
</dbReference>
<dbReference type="InterPro" id="IPR046938">
    <property type="entry name" value="DNA_clamp_sf"/>
</dbReference>
<dbReference type="AlphaFoldDB" id="A0A382E446"/>
<dbReference type="PANTHER" id="PTHR30478:SF0">
    <property type="entry name" value="BETA SLIDING CLAMP"/>
    <property type="match status" value="1"/>
</dbReference>